<dbReference type="InterPro" id="IPR003593">
    <property type="entry name" value="AAA+_ATPase"/>
</dbReference>
<evidence type="ECO:0000313" key="2">
    <source>
        <dbReference type="EMBL" id="ACV63693.1"/>
    </source>
</evidence>
<dbReference type="RefSeq" id="WP_015758385.1">
    <property type="nucleotide sequence ID" value="NC_013216.1"/>
</dbReference>
<protein>
    <recommendedName>
        <fullName evidence="1">AAA+ ATPase domain-containing protein</fullName>
    </recommendedName>
</protein>
<dbReference type="KEGG" id="dae:Dtox_2937"/>
<dbReference type="PANTHER" id="PTHR42935:SF1">
    <property type="entry name" value="SLR0930 PROTEIN"/>
    <property type="match status" value="1"/>
</dbReference>
<accession>C8W2K9</accession>
<dbReference type="SUPFAM" id="SSF52540">
    <property type="entry name" value="P-loop containing nucleoside triphosphate hydrolases"/>
    <property type="match status" value="1"/>
</dbReference>
<dbReference type="CDD" id="cd00009">
    <property type="entry name" value="AAA"/>
    <property type="match status" value="1"/>
</dbReference>
<gene>
    <name evidence="2" type="ordered locus">Dtox_2937</name>
</gene>
<dbReference type="Proteomes" id="UP000002217">
    <property type="component" value="Chromosome"/>
</dbReference>
<dbReference type="Pfam" id="PF05673">
    <property type="entry name" value="DUF815"/>
    <property type="match status" value="1"/>
</dbReference>
<dbReference type="OrthoDB" id="9812140at2"/>
<evidence type="ECO:0000313" key="3">
    <source>
        <dbReference type="Proteomes" id="UP000002217"/>
    </source>
</evidence>
<evidence type="ECO:0000259" key="1">
    <source>
        <dbReference type="SMART" id="SM00382"/>
    </source>
</evidence>
<feature type="domain" description="AAA+ ATPase" evidence="1">
    <location>
        <begin position="282"/>
        <end position="448"/>
    </location>
</feature>
<dbReference type="InterPro" id="IPR008533">
    <property type="entry name" value="DUF815"/>
</dbReference>
<dbReference type="AlphaFoldDB" id="C8W2K9"/>
<sequence>MQDKILINEAISAAKCLFIYSNISEQPVICAFRELLESLAGRPVSVPKVLQKYYKVFGLLAGSQEKMNTGDVMGDAWQDYLLEAVLADENVFSRKAEAAGIGGMGESLKKAVMADLNNLQLLWKLDSGIINRAVSDILGIADGKTREDIDRNINLDCSDTEVSAVRALPAWDCFESLSNKKEIAFLSSLDINVPKLRNNIKKSLSSSADWSEQLEQLANYYAAAGSGILSKYMAFRWVKKGQEGYLTGVEEPDQISFQELVGNHEELREVIKNTEMFLLGYPANNVLLYGDRGTGKSSTVKALLNKYFTRGLKLIEVPRNALTDFPEIIALLRRRAGRFILFVDDLSFEDHEVEYKDMKAVLEGGIEVKPDNVLLYATSNRRHLVREYFADRKLASDEVRMSDSVQEKLSLADRFGITVVFTTPDQKRYLEIAEGLALQKGLEIEREDLRRRALQWEMWHNGRSGRTARQFIDHLAGELAIENKL</sequence>
<dbReference type="eggNOG" id="COG2607">
    <property type="taxonomic scope" value="Bacteria"/>
</dbReference>
<dbReference type="HOGENOM" id="CLU_039512_1_1_9"/>
<dbReference type="STRING" id="485916.Dtox_2937"/>
<dbReference type="EMBL" id="CP001720">
    <property type="protein sequence ID" value="ACV63693.1"/>
    <property type="molecule type" value="Genomic_DNA"/>
</dbReference>
<organism evidence="2 3">
    <name type="scientific">Desulfofarcimen acetoxidans (strain ATCC 49208 / DSM 771 / KCTC 5769 / VKM B-1644 / 5575)</name>
    <name type="common">Desulfotomaculum acetoxidans</name>
    <dbReference type="NCBI Taxonomy" id="485916"/>
    <lineage>
        <taxon>Bacteria</taxon>
        <taxon>Bacillati</taxon>
        <taxon>Bacillota</taxon>
        <taxon>Clostridia</taxon>
        <taxon>Eubacteriales</taxon>
        <taxon>Peptococcaceae</taxon>
        <taxon>Desulfofarcimen</taxon>
    </lineage>
</organism>
<dbReference type="Gene3D" id="3.40.50.300">
    <property type="entry name" value="P-loop containing nucleotide triphosphate hydrolases"/>
    <property type="match status" value="1"/>
</dbReference>
<keyword evidence="3" id="KW-1185">Reference proteome</keyword>
<reference evidence="2 3" key="1">
    <citation type="journal article" date="2009" name="Stand. Genomic Sci.">
        <title>Complete genome sequence of Desulfotomaculum acetoxidans type strain (5575).</title>
        <authorList>
            <person name="Spring S."/>
            <person name="Lapidus A."/>
            <person name="Schroder M."/>
            <person name="Gleim D."/>
            <person name="Sims D."/>
            <person name="Meincke L."/>
            <person name="Glavina Del Rio T."/>
            <person name="Tice H."/>
            <person name="Copeland A."/>
            <person name="Cheng J.F."/>
            <person name="Lucas S."/>
            <person name="Chen F."/>
            <person name="Nolan M."/>
            <person name="Bruce D."/>
            <person name="Goodwin L."/>
            <person name="Pitluck S."/>
            <person name="Ivanova N."/>
            <person name="Mavromatis K."/>
            <person name="Mikhailova N."/>
            <person name="Pati A."/>
            <person name="Chen A."/>
            <person name="Palaniappan K."/>
            <person name="Land M."/>
            <person name="Hauser L."/>
            <person name="Chang Y.J."/>
            <person name="Jeffries C.D."/>
            <person name="Chain P."/>
            <person name="Saunders E."/>
            <person name="Brettin T."/>
            <person name="Detter J.C."/>
            <person name="Goker M."/>
            <person name="Bristow J."/>
            <person name="Eisen J.A."/>
            <person name="Markowitz V."/>
            <person name="Hugenholtz P."/>
            <person name="Kyrpides N.C."/>
            <person name="Klenk H.P."/>
            <person name="Han C."/>
        </authorList>
    </citation>
    <scope>NUCLEOTIDE SEQUENCE [LARGE SCALE GENOMIC DNA]</scope>
    <source>
        <strain evidence="3">ATCC 49208 / DSM 771 / VKM B-1644</strain>
    </source>
</reference>
<dbReference type="PANTHER" id="PTHR42935">
    <property type="entry name" value="SLR0930 PROTEIN"/>
    <property type="match status" value="1"/>
</dbReference>
<name>C8W2K9_DESAS</name>
<proteinExistence type="predicted"/>
<dbReference type="InterPro" id="IPR027417">
    <property type="entry name" value="P-loop_NTPase"/>
</dbReference>
<dbReference type="SMART" id="SM00382">
    <property type="entry name" value="AAA"/>
    <property type="match status" value="1"/>
</dbReference>